<comment type="catalytic activity">
    <reaction evidence="13">
        <text>dibenzothiophene + 2 FMNH2 + 2 O2 = dibenzothiophene 5,5-dioxide + 2 FMN + 2 H2O + 2 H(+)</text>
        <dbReference type="Rhea" id="RHEA:49072"/>
        <dbReference type="ChEBI" id="CHEBI:15377"/>
        <dbReference type="ChEBI" id="CHEBI:15378"/>
        <dbReference type="ChEBI" id="CHEBI:15379"/>
        <dbReference type="ChEBI" id="CHEBI:23681"/>
        <dbReference type="ChEBI" id="CHEBI:57618"/>
        <dbReference type="ChEBI" id="CHEBI:58210"/>
        <dbReference type="ChEBI" id="CHEBI:90356"/>
        <dbReference type="EC" id="1.14.14.21"/>
    </reaction>
</comment>
<evidence type="ECO:0000256" key="1">
    <source>
        <dbReference type="ARBA" id="ARBA00004496"/>
    </source>
</evidence>
<comment type="subcellular location">
    <subcellularLocation>
        <location evidence="1">Cytoplasm</location>
    </subcellularLocation>
</comment>
<dbReference type="Gene3D" id="2.40.110.10">
    <property type="entry name" value="Butyryl-CoA Dehydrogenase, subunit A, domain 2"/>
    <property type="match status" value="1"/>
</dbReference>
<dbReference type="EC" id="1.14.14.21" evidence="9"/>
<evidence type="ECO:0000256" key="13">
    <source>
        <dbReference type="ARBA" id="ARBA00049456"/>
    </source>
</evidence>
<dbReference type="InterPro" id="IPR037069">
    <property type="entry name" value="AcylCoA_DH/ox_N_sf"/>
</dbReference>
<dbReference type="PIRSF" id="PIRSF016578">
    <property type="entry name" value="HsaA"/>
    <property type="match status" value="1"/>
</dbReference>
<dbReference type="RefSeq" id="WP_244766431.1">
    <property type="nucleotide sequence ID" value="NZ_BSOP01000051.1"/>
</dbReference>
<accession>A0ABQ5ZRV8</accession>
<dbReference type="GO" id="GO:0004497">
    <property type="term" value="F:monooxygenase activity"/>
    <property type="evidence" value="ECO:0007669"/>
    <property type="project" value="UniProtKB-KW"/>
</dbReference>
<evidence type="ECO:0000256" key="3">
    <source>
        <dbReference type="ARBA" id="ARBA00022643"/>
    </source>
</evidence>
<proteinExistence type="inferred from homology"/>
<dbReference type="InterPro" id="IPR036250">
    <property type="entry name" value="AcylCo_DH-like_C"/>
</dbReference>
<keyword evidence="5" id="KW-0560">Oxidoreductase</keyword>
<dbReference type="EMBL" id="BSOP01000051">
    <property type="protein sequence ID" value="GLR54482.1"/>
    <property type="molecule type" value="Genomic_DNA"/>
</dbReference>
<evidence type="ECO:0000313" key="18">
    <source>
        <dbReference type="Proteomes" id="UP001156702"/>
    </source>
</evidence>
<name>A0ABQ5ZRV8_9HYPH</name>
<evidence type="ECO:0000256" key="7">
    <source>
        <dbReference type="ARBA" id="ARBA00034307"/>
    </source>
</evidence>
<dbReference type="PANTHER" id="PTHR43884">
    <property type="entry name" value="ACYL-COA DEHYDROGENASE"/>
    <property type="match status" value="1"/>
</dbReference>
<dbReference type="InterPro" id="IPR046373">
    <property type="entry name" value="Acyl-CoA_Oxase/DH_mid-dom_sf"/>
</dbReference>
<evidence type="ECO:0000256" key="2">
    <source>
        <dbReference type="ARBA" id="ARBA00022630"/>
    </source>
</evidence>
<dbReference type="InterPro" id="IPR013107">
    <property type="entry name" value="Acyl-CoA_DH_C"/>
</dbReference>
<dbReference type="InterPro" id="IPR006091">
    <property type="entry name" value="Acyl-CoA_Oxase/DH_mid-dom"/>
</dbReference>
<evidence type="ECO:0000256" key="9">
    <source>
        <dbReference type="ARBA" id="ARBA00034328"/>
    </source>
</evidence>
<evidence type="ECO:0000256" key="6">
    <source>
        <dbReference type="ARBA" id="ARBA00023033"/>
    </source>
</evidence>
<dbReference type="Proteomes" id="UP001156702">
    <property type="component" value="Unassembled WGS sequence"/>
</dbReference>
<feature type="domain" description="Acyl-CoA dehydrogenase C-terminal" evidence="16">
    <location>
        <begin position="242"/>
        <end position="379"/>
    </location>
</feature>
<dbReference type="PANTHER" id="PTHR43884:SF12">
    <property type="entry name" value="ISOVALERYL-COA DEHYDROGENASE, MITOCHONDRIAL-RELATED"/>
    <property type="match status" value="1"/>
</dbReference>
<evidence type="ECO:0000259" key="16">
    <source>
        <dbReference type="Pfam" id="PF08028"/>
    </source>
</evidence>
<dbReference type="SUPFAM" id="SSF47203">
    <property type="entry name" value="Acyl-CoA dehydrogenase C-terminal domain-like"/>
    <property type="match status" value="1"/>
</dbReference>
<keyword evidence="6 17" id="KW-0503">Monooxygenase</keyword>
<evidence type="ECO:0000256" key="8">
    <source>
        <dbReference type="ARBA" id="ARBA00034317"/>
    </source>
</evidence>
<evidence type="ECO:0000256" key="10">
    <source>
        <dbReference type="ARBA" id="ARBA00034345"/>
    </source>
</evidence>
<comment type="caution">
    <text evidence="17">The sequence shown here is derived from an EMBL/GenBank/DDBJ whole genome shotgun (WGS) entry which is preliminary data.</text>
</comment>
<comment type="pathway">
    <text evidence="7">Sulfur metabolism; dibenzothiophene degradation.</text>
</comment>
<evidence type="ECO:0000256" key="12">
    <source>
        <dbReference type="ARBA" id="ARBA00048445"/>
    </source>
</evidence>
<keyword evidence="2" id="KW-0285">Flavoprotein</keyword>
<gene>
    <name evidence="17" type="primary">soxC</name>
    <name evidence="17" type="ORF">GCM10007923_56990</name>
</gene>
<keyword evidence="18" id="KW-1185">Reference proteome</keyword>
<organism evidence="17 18">
    <name type="scientific">Shinella yambaruensis</name>
    <dbReference type="NCBI Taxonomy" id="415996"/>
    <lineage>
        <taxon>Bacteria</taxon>
        <taxon>Pseudomonadati</taxon>
        <taxon>Pseudomonadota</taxon>
        <taxon>Alphaproteobacteria</taxon>
        <taxon>Hyphomicrobiales</taxon>
        <taxon>Rhizobiaceae</taxon>
        <taxon>Shinella</taxon>
    </lineage>
</organism>
<evidence type="ECO:0000256" key="5">
    <source>
        <dbReference type="ARBA" id="ARBA00023002"/>
    </source>
</evidence>
<dbReference type="Pfam" id="PF08028">
    <property type="entry name" value="Acyl-CoA_dh_2"/>
    <property type="match status" value="1"/>
</dbReference>
<reference evidence="18" key="1">
    <citation type="journal article" date="2019" name="Int. J. Syst. Evol. Microbiol.">
        <title>The Global Catalogue of Microorganisms (GCM) 10K type strain sequencing project: providing services to taxonomists for standard genome sequencing and annotation.</title>
        <authorList>
            <consortium name="The Broad Institute Genomics Platform"/>
            <consortium name="The Broad Institute Genome Sequencing Center for Infectious Disease"/>
            <person name="Wu L."/>
            <person name="Ma J."/>
        </authorList>
    </citation>
    <scope>NUCLEOTIDE SEQUENCE [LARGE SCALE GENOMIC DNA]</scope>
    <source>
        <strain evidence="18">NBRC 102122</strain>
    </source>
</reference>
<dbReference type="Pfam" id="PF02770">
    <property type="entry name" value="Acyl-CoA_dh_M"/>
    <property type="match status" value="1"/>
</dbReference>
<feature type="domain" description="Acyl-CoA dehydrogenase/oxidase N-terminal" evidence="15">
    <location>
        <begin position="28"/>
        <end position="123"/>
    </location>
</feature>
<dbReference type="SUPFAM" id="SSF56645">
    <property type="entry name" value="Acyl-CoA dehydrogenase NM domain-like"/>
    <property type="match status" value="1"/>
</dbReference>
<feature type="domain" description="Acyl-CoA oxidase/dehydrogenase middle" evidence="14">
    <location>
        <begin position="128"/>
        <end position="217"/>
    </location>
</feature>
<comment type="catalytic activity">
    <reaction evidence="12">
        <text>dibenzothiophene 5-oxide + FMNH2 + O2 = dibenzothiophene 5,5-dioxide + FMN + H2O + H(+)</text>
        <dbReference type="Rhea" id="RHEA:49080"/>
        <dbReference type="ChEBI" id="CHEBI:15377"/>
        <dbReference type="ChEBI" id="CHEBI:15378"/>
        <dbReference type="ChEBI" id="CHEBI:15379"/>
        <dbReference type="ChEBI" id="CHEBI:23683"/>
        <dbReference type="ChEBI" id="CHEBI:57618"/>
        <dbReference type="ChEBI" id="CHEBI:58210"/>
        <dbReference type="ChEBI" id="CHEBI:90356"/>
    </reaction>
</comment>
<comment type="catalytic activity">
    <reaction evidence="11">
        <text>dibenzothiophene + FMNH2 + O2 = dibenzothiophene 5-oxide + FMN + H2O + H(+)</text>
        <dbReference type="Rhea" id="RHEA:49076"/>
        <dbReference type="ChEBI" id="CHEBI:15377"/>
        <dbReference type="ChEBI" id="CHEBI:15378"/>
        <dbReference type="ChEBI" id="CHEBI:15379"/>
        <dbReference type="ChEBI" id="CHEBI:23681"/>
        <dbReference type="ChEBI" id="CHEBI:23683"/>
        <dbReference type="ChEBI" id="CHEBI:57618"/>
        <dbReference type="ChEBI" id="CHEBI:58210"/>
    </reaction>
</comment>
<evidence type="ECO:0000259" key="14">
    <source>
        <dbReference type="Pfam" id="PF02770"/>
    </source>
</evidence>
<comment type="similarity">
    <text evidence="8">Belongs to the DszC flavin monooxygenase family.</text>
</comment>
<protein>
    <recommendedName>
        <fullName evidence="10">Dibenzothiophene monooxygenase</fullName>
        <ecNumber evidence="9">1.14.14.21</ecNumber>
    </recommendedName>
</protein>
<keyword evidence="3" id="KW-0288">FMN</keyword>
<evidence type="ECO:0000259" key="15">
    <source>
        <dbReference type="Pfam" id="PF02771"/>
    </source>
</evidence>
<sequence>MTQIDNAWGAGPGERYEALAAPFRPIFAEIAAQATARDLGRDLPYEAIRRLKEAGFGAVRLPVEAGGKGASLPQFFNLLIELSAADSNVTQALRAHFGFTEDILNTKDAARRALWLARIARGETAGSAWSEIGAGAALDRFSTTVAEKDGRLVLNGEKYYTTGSLFADWIDVGASDAAGEGIAVAVRREAAGVAVIDDWDGFGQTLTASGTAIFRDVVVEPGDIVVDDERFKYSAAFYQLVHLATLAGIGRAIAADVAKAVVERRRTYTHAAAARPSEDPQVLQVVGRIRAAAYAAGAITLQAANGLQRAFEAHFVDDAEAEEKANAIAELEAAQAQTVVSDLILEAATLLFDALGASATKKSAGLDRHWRNARTLASHNPRIYKHRIIGDFAVNGTPPPYQWRIGASAG</sequence>
<keyword evidence="4" id="KW-0547">Nucleotide-binding</keyword>
<evidence type="ECO:0000256" key="11">
    <source>
        <dbReference type="ARBA" id="ARBA00047859"/>
    </source>
</evidence>
<dbReference type="InterPro" id="IPR013786">
    <property type="entry name" value="AcylCoA_DH/ox_N"/>
</dbReference>
<evidence type="ECO:0000256" key="4">
    <source>
        <dbReference type="ARBA" id="ARBA00022741"/>
    </source>
</evidence>
<dbReference type="Pfam" id="PF02771">
    <property type="entry name" value="Acyl-CoA_dh_N"/>
    <property type="match status" value="1"/>
</dbReference>
<evidence type="ECO:0000313" key="17">
    <source>
        <dbReference type="EMBL" id="GLR54482.1"/>
    </source>
</evidence>
<dbReference type="Gene3D" id="1.20.140.10">
    <property type="entry name" value="Butyryl-CoA Dehydrogenase, subunit A, domain 3"/>
    <property type="match status" value="1"/>
</dbReference>
<dbReference type="InterPro" id="IPR009100">
    <property type="entry name" value="AcylCoA_DH/oxidase_NM_dom_sf"/>
</dbReference>
<dbReference type="Gene3D" id="1.10.540.10">
    <property type="entry name" value="Acyl-CoA dehydrogenase/oxidase, N-terminal domain"/>
    <property type="match status" value="1"/>
</dbReference>